<dbReference type="AlphaFoldDB" id="A0A0R3TRL3"/>
<keyword evidence="3 6" id="KW-0812">Transmembrane</keyword>
<dbReference type="Proteomes" id="UP000278807">
    <property type="component" value="Unassembled WGS sequence"/>
</dbReference>
<evidence type="ECO:0000256" key="6">
    <source>
        <dbReference type="SAM" id="Phobius"/>
    </source>
</evidence>
<dbReference type="InterPro" id="IPR046756">
    <property type="entry name" value="VAS1/VOA1_TM"/>
</dbReference>
<dbReference type="GO" id="GO:0033176">
    <property type="term" value="C:proton-transporting V-type ATPase complex"/>
    <property type="evidence" value="ECO:0007669"/>
    <property type="project" value="TreeGrafter"/>
</dbReference>
<dbReference type="GO" id="GO:0030641">
    <property type="term" value="P:regulation of cellular pH"/>
    <property type="evidence" value="ECO:0007669"/>
    <property type="project" value="TreeGrafter"/>
</dbReference>
<dbReference type="PANTHER" id="PTHR12471">
    <property type="entry name" value="VACUOLAR ATP SYNTHASE SUBUNIT S1"/>
    <property type="match status" value="1"/>
</dbReference>
<evidence type="ECO:0000256" key="5">
    <source>
        <dbReference type="ARBA" id="ARBA00023136"/>
    </source>
</evidence>
<evidence type="ECO:0000259" key="7">
    <source>
        <dbReference type="Pfam" id="PF05827"/>
    </source>
</evidence>
<gene>
    <name evidence="9" type="ORF">HNAJ_LOCUS10229</name>
</gene>
<dbReference type="Pfam" id="PF05827">
    <property type="entry name" value="VAS1_LD"/>
    <property type="match status" value="1"/>
</dbReference>
<reference evidence="11" key="1">
    <citation type="submission" date="2017-02" db="UniProtKB">
        <authorList>
            <consortium name="WormBaseParasite"/>
        </authorList>
    </citation>
    <scope>IDENTIFICATION</scope>
</reference>
<dbReference type="InterPro" id="IPR008388">
    <property type="entry name" value="Ac45_acc_su"/>
</dbReference>
<evidence type="ECO:0000259" key="8">
    <source>
        <dbReference type="Pfam" id="PF20520"/>
    </source>
</evidence>
<evidence type="ECO:0000256" key="1">
    <source>
        <dbReference type="ARBA" id="ARBA00004167"/>
    </source>
</evidence>
<dbReference type="STRING" id="102285.A0A0R3TRL3"/>
<evidence type="ECO:0000256" key="3">
    <source>
        <dbReference type="ARBA" id="ARBA00022692"/>
    </source>
</evidence>
<dbReference type="OrthoDB" id="9985059at2759"/>
<dbReference type="PANTHER" id="PTHR12471:SF7">
    <property type="entry name" value="V-TYPE PROTON ATPASE SUBUNIT S1"/>
    <property type="match status" value="1"/>
</dbReference>
<accession>A0A0R3TRL3</accession>
<dbReference type="GO" id="GO:0001671">
    <property type="term" value="F:ATPase activator activity"/>
    <property type="evidence" value="ECO:0007669"/>
    <property type="project" value="TreeGrafter"/>
</dbReference>
<dbReference type="Gene3D" id="2.40.160.110">
    <property type="match status" value="1"/>
</dbReference>
<comment type="subcellular location">
    <subcellularLocation>
        <location evidence="1">Membrane</location>
        <topology evidence="1">Single-pass membrane protein</topology>
    </subcellularLocation>
</comment>
<evidence type="ECO:0000313" key="10">
    <source>
        <dbReference type="Proteomes" id="UP000278807"/>
    </source>
</evidence>
<name>A0A0R3TRL3_RODNA</name>
<dbReference type="InterPro" id="IPR046755">
    <property type="entry name" value="VAS1_LD"/>
</dbReference>
<feature type="transmembrane region" description="Helical" evidence="6">
    <location>
        <begin position="94"/>
        <end position="115"/>
    </location>
</feature>
<dbReference type="WBParaSite" id="HNAJ_0001023401-mRNA-1">
    <property type="protein sequence ID" value="HNAJ_0001023401-mRNA-1"/>
    <property type="gene ID" value="HNAJ_0001023401"/>
</dbReference>
<reference evidence="9 10" key="2">
    <citation type="submission" date="2018-11" db="EMBL/GenBank/DDBJ databases">
        <authorList>
            <consortium name="Pathogen Informatics"/>
        </authorList>
    </citation>
    <scope>NUCLEOTIDE SEQUENCE [LARGE SCALE GENOMIC DNA]</scope>
</reference>
<keyword evidence="5 6" id="KW-0472">Membrane</keyword>
<feature type="domain" description="V-type proton ATPase subunit S1/VOA1 transmembrane" evidence="8">
    <location>
        <begin position="88"/>
        <end position="126"/>
    </location>
</feature>
<evidence type="ECO:0000313" key="11">
    <source>
        <dbReference type="WBParaSite" id="HNAJ_0001023401-mRNA-1"/>
    </source>
</evidence>
<protein>
    <submittedName>
        <fullName evidence="11">V-type proton ATPase subunit S1</fullName>
    </submittedName>
</protein>
<proteinExistence type="inferred from homology"/>
<dbReference type="EMBL" id="UZAE01012942">
    <property type="protein sequence ID" value="VDO07474.1"/>
    <property type="molecule type" value="Genomic_DNA"/>
</dbReference>
<dbReference type="Pfam" id="PF20520">
    <property type="entry name" value="Ac45-VOA1_TM"/>
    <property type="match status" value="1"/>
</dbReference>
<feature type="domain" description="V-type proton ATPase subunit S1 luminal" evidence="7">
    <location>
        <begin position="2"/>
        <end position="73"/>
    </location>
</feature>
<keyword evidence="10" id="KW-1185">Reference proteome</keyword>
<evidence type="ECO:0000256" key="2">
    <source>
        <dbReference type="ARBA" id="ARBA00009037"/>
    </source>
</evidence>
<sequence length="139" mass="15589">MLFSFDFLSTDLGYWTLDKATAEINNGIHKLLMKWADTPVTMGYKCSNMGRVLASNSDPKVEFVFHGFQVQPFGITNGVFTDAEDCVGFMSPEIFSSLFVIFLLLGIFAYGFLMLTSIQTNDTFDDPKHKMIQLGLSTE</sequence>
<comment type="similarity">
    <text evidence="2">Belongs to the vacuolar ATPase subunit S1 family.</text>
</comment>
<keyword evidence="4 6" id="KW-1133">Transmembrane helix</keyword>
<evidence type="ECO:0000313" key="9">
    <source>
        <dbReference type="EMBL" id="VDO07474.1"/>
    </source>
</evidence>
<organism evidence="11">
    <name type="scientific">Rodentolepis nana</name>
    <name type="common">Dwarf tapeworm</name>
    <name type="synonym">Hymenolepis nana</name>
    <dbReference type="NCBI Taxonomy" id="102285"/>
    <lineage>
        <taxon>Eukaryota</taxon>
        <taxon>Metazoa</taxon>
        <taxon>Spiralia</taxon>
        <taxon>Lophotrochozoa</taxon>
        <taxon>Platyhelminthes</taxon>
        <taxon>Cestoda</taxon>
        <taxon>Eucestoda</taxon>
        <taxon>Cyclophyllidea</taxon>
        <taxon>Hymenolepididae</taxon>
        <taxon>Rodentolepis</taxon>
    </lineage>
</organism>
<evidence type="ECO:0000256" key="4">
    <source>
        <dbReference type="ARBA" id="ARBA00022989"/>
    </source>
</evidence>